<protein>
    <submittedName>
        <fullName evidence="1">Uncharacterized protein</fullName>
    </submittedName>
</protein>
<gene>
    <name evidence="1" type="ORF">BN938_0131</name>
</gene>
<sequence length="63" mass="7668">MTTETNKKPYFFREKNGTITYCDTQDEMFELLRSPKGNNFRDMGKTEYLNLLEEFKDLHQRPR</sequence>
<dbReference type="HOGENOM" id="CLU_2880972_0_0_10"/>
<dbReference type="Proteomes" id="UP000027616">
    <property type="component" value="Chromosome I"/>
</dbReference>
<dbReference type="STRING" id="1433126.BN938_0131"/>
<dbReference type="EMBL" id="HG934468">
    <property type="protein sequence ID" value="CDN30238.1"/>
    <property type="molecule type" value="Genomic_DNA"/>
</dbReference>
<organism evidence="1 2">
    <name type="scientific">Mucinivorans hirudinis</name>
    <dbReference type="NCBI Taxonomy" id="1433126"/>
    <lineage>
        <taxon>Bacteria</taxon>
        <taxon>Pseudomonadati</taxon>
        <taxon>Bacteroidota</taxon>
        <taxon>Bacteroidia</taxon>
        <taxon>Bacteroidales</taxon>
        <taxon>Rikenellaceae</taxon>
        <taxon>Mucinivorans</taxon>
    </lineage>
</organism>
<reference evidence="1 2" key="1">
    <citation type="journal article" date="2015" name="Genome Announc.">
        <title>Complete Genome Sequence of the Novel Leech Symbiont Mucinivorans hirudinis M3T.</title>
        <authorList>
            <person name="Nelson M.C."/>
            <person name="Bomar L."/>
            <person name="Graf J."/>
        </authorList>
    </citation>
    <scope>NUCLEOTIDE SEQUENCE [LARGE SCALE GENOMIC DNA]</scope>
    <source>
        <strain evidence="2">M3</strain>
    </source>
</reference>
<name>A0A060R920_9BACT</name>
<evidence type="ECO:0000313" key="2">
    <source>
        <dbReference type="Proteomes" id="UP000027616"/>
    </source>
</evidence>
<dbReference type="KEGG" id="rbc:BN938_0131"/>
<keyword evidence="2" id="KW-1185">Reference proteome</keyword>
<accession>A0A060R920</accession>
<dbReference type="AlphaFoldDB" id="A0A060R920"/>
<proteinExistence type="predicted"/>
<evidence type="ECO:0000313" key="1">
    <source>
        <dbReference type="EMBL" id="CDN30238.1"/>
    </source>
</evidence>